<evidence type="ECO:0000313" key="5">
    <source>
        <dbReference type="EMBL" id="KAK7071866.1"/>
    </source>
</evidence>
<comment type="caution">
    <text evidence="5">The sequence shown here is derived from an EMBL/GenBank/DDBJ whole genome shotgun (WGS) entry which is preliminary data.</text>
</comment>
<feature type="non-terminal residue" evidence="5">
    <location>
        <position position="65"/>
    </location>
</feature>
<evidence type="ECO:0000256" key="1">
    <source>
        <dbReference type="ARBA" id="ARBA00022614"/>
    </source>
</evidence>
<name>A0AAN8WT78_HALRR</name>
<proteinExistence type="predicted"/>
<dbReference type="Pfam" id="PF01462">
    <property type="entry name" value="LRRNT"/>
    <property type="match status" value="1"/>
</dbReference>
<reference evidence="5 6" key="1">
    <citation type="submission" date="2023-11" db="EMBL/GenBank/DDBJ databases">
        <title>Halocaridina rubra genome assembly.</title>
        <authorList>
            <person name="Smith C."/>
        </authorList>
    </citation>
    <scope>NUCLEOTIDE SEQUENCE [LARGE SCALE GENOMIC DNA]</scope>
    <source>
        <strain evidence="5">EP-1</strain>
        <tissue evidence="5">Whole</tissue>
    </source>
</reference>
<keyword evidence="1" id="KW-0433">Leucine-rich repeat</keyword>
<gene>
    <name evidence="5" type="ORF">SK128_019896</name>
</gene>
<dbReference type="InterPro" id="IPR032675">
    <property type="entry name" value="LRR_dom_sf"/>
</dbReference>
<dbReference type="SMART" id="SM00013">
    <property type="entry name" value="LRRNT"/>
    <property type="match status" value="1"/>
</dbReference>
<dbReference type="InterPro" id="IPR000372">
    <property type="entry name" value="LRRNT"/>
</dbReference>
<dbReference type="AlphaFoldDB" id="A0AAN8WT78"/>
<feature type="chain" id="PRO_5042907111" description="LRRNT domain-containing protein" evidence="3">
    <location>
        <begin position="33"/>
        <end position="65"/>
    </location>
</feature>
<dbReference type="Gene3D" id="3.80.10.10">
    <property type="entry name" value="Ribonuclease Inhibitor"/>
    <property type="match status" value="1"/>
</dbReference>
<accession>A0AAN8WT78</accession>
<evidence type="ECO:0000256" key="2">
    <source>
        <dbReference type="ARBA" id="ARBA00022729"/>
    </source>
</evidence>
<evidence type="ECO:0000256" key="3">
    <source>
        <dbReference type="SAM" id="SignalP"/>
    </source>
</evidence>
<protein>
    <recommendedName>
        <fullName evidence="4">LRRNT domain-containing protein</fullName>
    </recommendedName>
</protein>
<dbReference type="EMBL" id="JAXCGZ010013868">
    <property type="protein sequence ID" value="KAK7071866.1"/>
    <property type="molecule type" value="Genomic_DNA"/>
</dbReference>
<keyword evidence="6" id="KW-1185">Reference proteome</keyword>
<sequence>MAAISASYFTLPRYYVFVFLLSFGFLLQKTQGRCPDECDCLGAIVDCSNVDLREVPRDLPQWVEK</sequence>
<keyword evidence="2 3" id="KW-0732">Signal</keyword>
<feature type="signal peptide" evidence="3">
    <location>
        <begin position="1"/>
        <end position="32"/>
    </location>
</feature>
<evidence type="ECO:0000313" key="6">
    <source>
        <dbReference type="Proteomes" id="UP001381693"/>
    </source>
</evidence>
<feature type="domain" description="LRRNT" evidence="4">
    <location>
        <begin position="33"/>
        <end position="65"/>
    </location>
</feature>
<dbReference type="Proteomes" id="UP001381693">
    <property type="component" value="Unassembled WGS sequence"/>
</dbReference>
<organism evidence="5 6">
    <name type="scientific">Halocaridina rubra</name>
    <name type="common">Hawaiian red shrimp</name>
    <dbReference type="NCBI Taxonomy" id="373956"/>
    <lineage>
        <taxon>Eukaryota</taxon>
        <taxon>Metazoa</taxon>
        <taxon>Ecdysozoa</taxon>
        <taxon>Arthropoda</taxon>
        <taxon>Crustacea</taxon>
        <taxon>Multicrustacea</taxon>
        <taxon>Malacostraca</taxon>
        <taxon>Eumalacostraca</taxon>
        <taxon>Eucarida</taxon>
        <taxon>Decapoda</taxon>
        <taxon>Pleocyemata</taxon>
        <taxon>Caridea</taxon>
        <taxon>Atyoidea</taxon>
        <taxon>Atyidae</taxon>
        <taxon>Halocaridina</taxon>
    </lineage>
</organism>
<evidence type="ECO:0000259" key="4">
    <source>
        <dbReference type="SMART" id="SM00013"/>
    </source>
</evidence>